<accession>A0A0E9RM07</accession>
<protein>
    <submittedName>
        <fullName evidence="1">Uncharacterized protein</fullName>
    </submittedName>
</protein>
<evidence type="ECO:0000313" key="1">
    <source>
        <dbReference type="EMBL" id="JAH29832.1"/>
    </source>
</evidence>
<reference evidence="1" key="2">
    <citation type="journal article" date="2015" name="Fish Shellfish Immunol.">
        <title>Early steps in the European eel (Anguilla anguilla)-Vibrio vulnificus interaction in the gills: Role of the RtxA13 toxin.</title>
        <authorList>
            <person name="Callol A."/>
            <person name="Pajuelo D."/>
            <person name="Ebbesson L."/>
            <person name="Teles M."/>
            <person name="MacKenzie S."/>
            <person name="Amaro C."/>
        </authorList>
    </citation>
    <scope>NUCLEOTIDE SEQUENCE</scope>
</reference>
<dbReference type="AlphaFoldDB" id="A0A0E9RM07"/>
<reference evidence="1" key="1">
    <citation type="submission" date="2014-11" db="EMBL/GenBank/DDBJ databases">
        <authorList>
            <person name="Amaro Gonzalez C."/>
        </authorList>
    </citation>
    <scope>NUCLEOTIDE SEQUENCE</scope>
</reference>
<dbReference type="EMBL" id="GBXM01078745">
    <property type="protein sequence ID" value="JAH29832.1"/>
    <property type="molecule type" value="Transcribed_RNA"/>
</dbReference>
<organism evidence="1">
    <name type="scientific">Anguilla anguilla</name>
    <name type="common">European freshwater eel</name>
    <name type="synonym">Muraena anguilla</name>
    <dbReference type="NCBI Taxonomy" id="7936"/>
    <lineage>
        <taxon>Eukaryota</taxon>
        <taxon>Metazoa</taxon>
        <taxon>Chordata</taxon>
        <taxon>Craniata</taxon>
        <taxon>Vertebrata</taxon>
        <taxon>Euteleostomi</taxon>
        <taxon>Actinopterygii</taxon>
        <taxon>Neopterygii</taxon>
        <taxon>Teleostei</taxon>
        <taxon>Anguilliformes</taxon>
        <taxon>Anguillidae</taxon>
        <taxon>Anguilla</taxon>
    </lineage>
</organism>
<proteinExistence type="predicted"/>
<name>A0A0E9RM07_ANGAN</name>
<sequence length="41" mass="4719">MISNIGISNRHSLALARHIPVHHKTKLVSSHTNVQRYFKNL</sequence>